<evidence type="ECO:0000256" key="2">
    <source>
        <dbReference type="SAM" id="Phobius"/>
    </source>
</evidence>
<feature type="transmembrane region" description="Helical" evidence="2">
    <location>
        <begin position="422"/>
        <end position="439"/>
    </location>
</feature>
<dbReference type="AlphaFoldDB" id="A0A8H7XZM5"/>
<organism evidence="3">
    <name type="scientific">Psilocybe cubensis</name>
    <name type="common">Psychedelic mushroom</name>
    <name type="synonym">Stropharia cubensis</name>
    <dbReference type="NCBI Taxonomy" id="181762"/>
    <lineage>
        <taxon>Eukaryota</taxon>
        <taxon>Fungi</taxon>
        <taxon>Dikarya</taxon>
        <taxon>Basidiomycota</taxon>
        <taxon>Agaricomycotina</taxon>
        <taxon>Agaricomycetes</taxon>
        <taxon>Agaricomycetidae</taxon>
        <taxon>Agaricales</taxon>
        <taxon>Agaricineae</taxon>
        <taxon>Strophariaceae</taxon>
        <taxon>Psilocybe</taxon>
    </lineage>
</organism>
<feature type="compositionally biased region" description="Low complexity" evidence="1">
    <location>
        <begin position="325"/>
        <end position="337"/>
    </location>
</feature>
<comment type="caution">
    <text evidence="3">The sequence shown here is derived from an EMBL/GenBank/DDBJ whole genome shotgun (WGS) entry which is preliminary data.</text>
</comment>
<name>A0A8H7XZM5_PSICU</name>
<feature type="compositionally biased region" description="Low complexity" evidence="1">
    <location>
        <begin position="365"/>
        <end position="386"/>
    </location>
</feature>
<gene>
    <name evidence="3" type="ORF">JR316_004446</name>
</gene>
<feature type="compositionally biased region" description="Polar residues" evidence="1">
    <location>
        <begin position="354"/>
        <end position="364"/>
    </location>
</feature>
<keyword evidence="2" id="KW-1133">Transmembrane helix</keyword>
<dbReference type="OrthoDB" id="3981028at2759"/>
<feature type="compositionally biased region" description="Low complexity" evidence="1">
    <location>
        <begin position="269"/>
        <end position="304"/>
    </location>
</feature>
<feature type="compositionally biased region" description="Polar residues" evidence="1">
    <location>
        <begin position="312"/>
        <end position="324"/>
    </location>
</feature>
<proteinExistence type="predicted"/>
<reference evidence="3" key="1">
    <citation type="submission" date="2021-02" db="EMBL/GenBank/DDBJ databases">
        <title>Psilocybe cubensis genome.</title>
        <authorList>
            <person name="Mckernan K.J."/>
            <person name="Crawford S."/>
            <person name="Trippe A."/>
            <person name="Kane L.T."/>
            <person name="Mclaughlin S."/>
        </authorList>
    </citation>
    <scope>NUCLEOTIDE SEQUENCE [LARGE SCALE GENOMIC DNA]</scope>
    <source>
        <strain evidence="3">MGC-MH-2018</strain>
    </source>
</reference>
<feature type="region of interest" description="Disordered" evidence="1">
    <location>
        <begin position="264"/>
        <end position="396"/>
    </location>
</feature>
<keyword evidence="2" id="KW-0812">Transmembrane</keyword>
<evidence type="ECO:0000313" key="3">
    <source>
        <dbReference type="EMBL" id="KAG5170062.1"/>
    </source>
</evidence>
<dbReference type="EMBL" id="JAFIQS010000004">
    <property type="protein sequence ID" value="KAG5170062.1"/>
    <property type="molecule type" value="Genomic_DNA"/>
</dbReference>
<accession>A0A8H7XZM5</accession>
<evidence type="ECO:0000256" key="1">
    <source>
        <dbReference type="SAM" id="MobiDB-lite"/>
    </source>
</evidence>
<protein>
    <submittedName>
        <fullName evidence="3">Uncharacterized protein</fullName>
    </submittedName>
</protein>
<sequence>MPTATTTTVAKTALFQAQIPLKATLESSNIPPALSPFKSKTLEASVGTTLRSLYNRAARAFVLRDIPLTHTLLRSAFDLLQSPQSSTDSLSDQRRKWDILRITFESTVYTSPPSASDSLPEALREILSESPQALATSIYTRSLALFTPTAGSAQKTVLNAAYLPTQVLTTLVYCCLKVDAPDVGRVIIEDWLARRDNQADAGGDGYVKVLDLYCLHILPKLGQWDYAKEFLEYEGEMPAQKREHLKATLNNQYMQALAARRTFTPTQDATPSAPLSGSSSPRSYSPAPSSASSSSSSSLSTTSTHTVVPATSRGNRFSPSGLTNISQASSSSISVASDETATPIKQSGPIPLNGTIQSSNPAQRSSRSPSKARTMSSSASSAYSTPHPRAHLAHQVSARPGSPSIYALIRASLAPYLTSTKTTTFILLFVLVPLISFILRMRRQKRLLESGLGALGIGGGGTTAAGIAAAAVSAGSSNAELVRRRLHAAGGGAEGGVVSRAWWEIVRAVGDTVRMAGSGLV</sequence>
<keyword evidence="2" id="KW-0472">Membrane</keyword>